<evidence type="ECO:0000256" key="5">
    <source>
        <dbReference type="ARBA" id="ARBA00023136"/>
    </source>
</evidence>
<gene>
    <name evidence="8" type="ORF">CFIO01_02810</name>
</gene>
<dbReference type="SUPFAM" id="SSF103473">
    <property type="entry name" value="MFS general substrate transporter"/>
    <property type="match status" value="1"/>
</dbReference>
<feature type="transmembrane region" description="Helical" evidence="6">
    <location>
        <begin position="491"/>
        <end position="511"/>
    </location>
</feature>
<reference evidence="8 9" key="1">
    <citation type="submission" date="2014-02" db="EMBL/GenBank/DDBJ databases">
        <title>The genome sequence of Colletotrichum fioriniae PJ7.</title>
        <authorList>
            <person name="Baroncelli R."/>
            <person name="Thon M.R."/>
        </authorList>
    </citation>
    <scope>NUCLEOTIDE SEQUENCE [LARGE SCALE GENOMIC DNA]</scope>
    <source>
        <strain evidence="8 9">PJ7</strain>
    </source>
</reference>
<sequence length="666" mass="74537">MFVDFLFVVFSLSFKDYHADAIIAALISRVKRCNGRVPASLIQPSPQLEEKVTIFLSKRYVRYNLDDGVSLPRRHSHFDGALNMEGAATPKMQLWSPIQWCPTTTILFSVCIGNSFLEKLRRETLRFRYFVYSRVQGTLSELSNISTCAMSSSTEKEVPKGTHVEGTEDHAISAAPVHDSIHNAAGKGQLATDKYGHSLVEFDPVAVRKLRWKLDLHTIPTVALLYLFCFIDRANIGNARIAGLDKDLELKGYDYNMILSVFYISYILFEIPATIACKAMGPGWFLPITTLLFGIVSICTAFVKDRAAICGVRFLLGIFEAGMLPGIAYYLSRWYQRAELTFRLSLYMVMAPLAGAFGGLLASAILTLDSFGSLHRWRMIFAIEGIVTVVLAIISFWTLTDRPETAKWLTQEEKDLCVARVKSERVGATEVIDKIDKTKLKRGMLNPVTLEIAIIFFFNNITVQGLAFFLPTIVSNIYPTFSTVQKQLYSVPPYVVGAFFTVAFPGLSWYLDRRQVLIAMSAPMVMAGYIMFLASKVARVRYGATFLIASSAMVMGPMSNAHISANVVSDTARSSAIGLNVMFGNVGGLVSTWSYLSWDAPDFHIGNGLNLGAASMILIVATSAWFWMKWDNKRRDDLSIEEELAGYTEQEVRDLDWKHPAFRWRT</sequence>
<keyword evidence="3 6" id="KW-0812">Transmembrane</keyword>
<keyword evidence="4 6" id="KW-1133">Transmembrane helix</keyword>
<dbReference type="PANTHER" id="PTHR43791:SF48">
    <property type="entry name" value="TRANSPORTER, PUTATIVE (AFU_ORTHOLOGUE AFUA_4G01000)-RELATED"/>
    <property type="match status" value="1"/>
</dbReference>
<dbReference type="PANTHER" id="PTHR43791">
    <property type="entry name" value="PERMEASE-RELATED"/>
    <property type="match status" value="1"/>
</dbReference>
<comment type="caution">
    <text evidence="8">The sequence shown here is derived from an EMBL/GenBank/DDBJ whole genome shotgun (WGS) entry which is preliminary data.</text>
</comment>
<feature type="transmembrane region" description="Helical" evidence="6">
    <location>
        <begin position="256"/>
        <end position="277"/>
    </location>
</feature>
<feature type="transmembrane region" description="Helical" evidence="6">
    <location>
        <begin position="315"/>
        <end position="332"/>
    </location>
</feature>
<dbReference type="InterPro" id="IPR020846">
    <property type="entry name" value="MFS_dom"/>
</dbReference>
<evidence type="ECO:0000256" key="1">
    <source>
        <dbReference type="ARBA" id="ARBA00004141"/>
    </source>
</evidence>
<dbReference type="AlphaFoldDB" id="A0A010RN10"/>
<organism evidence="8 9">
    <name type="scientific">Colletotrichum fioriniae PJ7</name>
    <dbReference type="NCBI Taxonomy" id="1445577"/>
    <lineage>
        <taxon>Eukaryota</taxon>
        <taxon>Fungi</taxon>
        <taxon>Dikarya</taxon>
        <taxon>Ascomycota</taxon>
        <taxon>Pezizomycotina</taxon>
        <taxon>Sordariomycetes</taxon>
        <taxon>Hypocreomycetidae</taxon>
        <taxon>Glomerellales</taxon>
        <taxon>Glomerellaceae</taxon>
        <taxon>Colletotrichum</taxon>
        <taxon>Colletotrichum acutatum species complex</taxon>
    </lineage>
</organism>
<evidence type="ECO:0000256" key="2">
    <source>
        <dbReference type="ARBA" id="ARBA00022448"/>
    </source>
</evidence>
<feature type="transmembrane region" description="Helical" evidence="6">
    <location>
        <begin position="516"/>
        <end position="534"/>
    </location>
</feature>
<feature type="domain" description="Major facilitator superfamily (MFS) profile" evidence="7">
    <location>
        <begin position="218"/>
        <end position="632"/>
    </location>
</feature>
<dbReference type="Gene3D" id="1.20.1250.20">
    <property type="entry name" value="MFS general substrate transporter like domains"/>
    <property type="match status" value="2"/>
</dbReference>
<dbReference type="HOGENOM" id="CLU_001265_0_1_1"/>
<evidence type="ECO:0000313" key="8">
    <source>
        <dbReference type="EMBL" id="EXF73518.1"/>
    </source>
</evidence>
<protein>
    <submittedName>
        <fullName evidence="8">Major facilitator superfamily transporter</fullName>
    </submittedName>
</protein>
<evidence type="ECO:0000259" key="7">
    <source>
        <dbReference type="PROSITE" id="PS50850"/>
    </source>
</evidence>
<keyword evidence="9" id="KW-1185">Reference proteome</keyword>
<dbReference type="OrthoDB" id="2985014at2759"/>
<feature type="transmembrane region" description="Helical" evidence="6">
    <location>
        <begin position="344"/>
        <end position="367"/>
    </location>
</feature>
<dbReference type="eggNOG" id="KOG2533">
    <property type="taxonomic scope" value="Eukaryota"/>
</dbReference>
<dbReference type="InterPro" id="IPR036259">
    <property type="entry name" value="MFS_trans_sf"/>
</dbReference>
<dbReference type="PROSITE" id="PS50850">
    <property type="entry name" value="MFS"/>
    <property type="match status" value="1"/>
</dbReference>
<evidence type="ECO:0000313" key="9">
    <source>
        <dbReference type="Proteomes" id="UP000020467"/>
    </source>
</evidence>
<dbReference type="GO" id="GO:0016020">
    <property type="term" value="C:membrane"/>
    <property type="evidence" value="ECO:0007669"/>
    <property type="project" value="UniProtKB-SubCell"/>
</dbReference>
<feature type="transmembrane region" description="Helical" evidence="6">
    <location>
        <begin position="540"/>
        <end position="556"/>
    </location>
</feature>
<keyword evidence="5 6" id="KW-0472">Membrane</keyword>
<feature type="transmembrane region" description="Helical" evidence="6">
    <location>
        <begin position="577"/>
        <end position="596"/>
    </location>
</feature>
<feature type="transmembrane region" description="Helical" evidence="6">
    <location>
        <begin position="448"/>
        <end position="471"/>
    </location>
</feature>
<evidence type="ECO:0000256" key="4">
    <source>
        <dbReference type="ARBA" id="ARBA00022989"/>
    </source>
</evidence>
<dbReference type="GO" id="GO:0022857">
    <property type="term" value="F:transmembrane transporter activity"/>
    <property type="evidence" value="ECO:0007669"/>
    <property type="project" value="InterPro"/>
</dbReference>
<keyword evidence="2" id="KW-0813">Transport</keyword>
<dbReference type="Proteomes" id="UP000020467">
    <property type="component" value="Unassembled WGS sequence"/>
</dbReference>
<dbReference type="Pfam" id="PF07690">
    <property type="entry name" value="MFS_1"/>
    <property type="match status" value="1"/>
</dbReference>
<dbReference type="EMBL" id="JARH01001052">
    <property type="protein sequence ID" value="EXF73518.1"/>
    <property type="molecule type" value="Genomic_DNA"/>
</dbReference>
<dbReference type="InterPro" id="IPR011701">
    <property type="entry name" value="MFS"/>
</dbReference>
<dbReference type="FunFam" id="1.20.1250.20:FF:000034">
    <property type="entry name" value="MFS general substrate transporter"/>
    <property type="match status" value="1"/>
</dbReference>
<dbReference type="FunFam" id="1.20.1250.20:FF:000013">
    <property type="entry name" value="MFS general substrate transporter"/>
    <property type="match status" value="1"/>
</dbReference>
<accession>A0A010RN10</accession>
<proteinExistence type="predicted"/>
<evidence type="ECO:0000256" key="3">
    <source>
        <dbReference type="ARBA" id="ARBA00022692"/>
    </source>
</evidence>
<comment type="subcellular location">
    <subcellularLocation>
        <location evidence="1">Membrane</location>
        <topology evidence="1">Multi-pass membrane protein</topology>
    </subcellularLocation>
</comment>
<name>A0A010RN10_9PEZI</name>
<evidence type="ECO:0000256" key="6">
    <source>
        <dbReference type="SAM" id="Phobius"/>
    </source>
</evidence>
<feature type="transmembrane region" description="Helical" evidence="6">
    <location>
        <begin position="379"/>
        <end position="399"/>
    </location>
</feature>
<dbReference type="KEGG" id="cfj:CFIO01_02810"/>
<feature type="transmembrane region" description="Helical" evidence="6">
    <location>
        <begin position="284"/>
        <end position="303"/>
    </location>
</feature>
<feature type="transmembrane region" description="Helical" evidence="6">
    <location>
        <begin position="608"/>
        <end position="628"/>
    </location>
</feature>